<evidence type="ECO:0000313" key="1">
    <source>
        <dbReference type="EMBL" id="GEB58063.1"/>
    </source>
</evidence>
<comment type="caution">
    <text evidence="1">The sequence shown here is derived from an EMBL/GenBank/DDBJ whole genome shotgun (WGS) entry which is preliminary data.</text>
</comment>
<sequence>MPAACTATSAPLALSWPRWRSAPQLHWNAAFDRDDWSKLCGDRVSIKLSELGVRPLTGGVQSVHAEGGVVDQEGLCSEAMGASLLDSDTAAIQENSLLSLK</sequence>
<proteinExistence type="predicted"/>
<evidence type="ECO:0000313" key="2">
    <source>
        <dbReference type="Proteomes" id="UP000315226"/>
    </source>
</evidence>
<name>A0A4Y3RMU6_9ACTN</name>
<dbReference type="EMBL" id="BJMN01000022">
    <property type="protein sequence ID" value="GEB58063.1"/>
    <property type="molecule type" value="Genomic_DNA"/>
</dbReference>
<keyword evidence="2" id="KW-1185">Reference proteome</keyword>
<accession>A0A4Y3RMU6</accession>
<organism evidence="1 2">
    <name type="scientific">Streptomyces gardneri</name>
    <dbReference type="NCBI Taxonomy" id="66892"/>
    <lineage>
        <taxon>Bacteria</taxon>
        <taxon>Bacillati</taxon>
        <taxon>Actinomycetota</taxon>
        <taxon>Actinomycetes</taxon>
        <taxon>Kitasatosporales</taxon>
        <taxon>Streptomycetaceae</taxon>
        <taxon>Streptomyces</taxon>
    </lineage>
</organism>
<dbReference type="Proteomes" id="UP000315226">
    <property type="component" value="Unassembled WGS sequence"/>
</dbReference>
<protein>
    <submittedName>
        <fullName evidence="1">Uncharacterized protein</fullName>
    </submittedName>
</protein>
<reference evidence="1 2" key="1">
    <citation type="submission" date="2019-06" db="EMBL/GenBank/DDBJ databases">
        <title>Whole genome shotgun sequence of Streptomyces gardneri NBRC 12865.</title>
        <authorList>
            <person name="Hosoyama A."/>
            <person name="Uohara A."/>
            <person name="Ohji S."/>
            <person name="Ichikawa N."/>
        </authorList>
    </citation>
    <scope>NUCLEOTIDE SEQUENCE [LARGE SCALE GENOMIC DNA]</scope>
    <source>
        <strain evidence="1 2">NBRC 12865</strain>
    </source>
</reference>
<gene>
    <name evidence="1" type="ORF">SGA01_36680</name>
</gene>
<dbReference type="AlphaFoldDB" id="A0A4Y3RMU6"/>